<dbReference type="Gene3D" id="2.60.40.10">
    <property type="entry name" value="Immunoglobulins"/>
    <property type="match status" value="1"/>
</dbReference>
<accession>A0ABD3UHM1</accession>
<protein>
    <recommendedName>
        <fullName evidence="4">NACHT domain-containing protein</fullName>
    </recommendedName>
</protein>
<dbReference type="PANTHER" id="PTHR46312:SF2">
    <property type="entry name" value="NUCLEOTIDE-BINDING OLIGOMERIZATION DOMAIN-CONTAINING PROTEIN 2-LIKE"/>
    <property type="match status" value="1"/>
</dbReference>
<dbReference type="AlphaFoldDB" id="A0ABD3UHM1"/>
<evidence type="ECO:0000313" key="2">
    <source>
        <dbReference type="EMBL" id="KAL3848456.1"/>
    </source>
</evidence>
<evidence type="ECO:0000313" key="3">
    <source>
        <dbReference type="Proteomes" id="UP001634394"/>
    </source>
</evidence>
<dbReference type="Proteomes" id="UP001634394">
    <property type="component" value="Unassembled WGS sequence"/>
</dbReference>
<comment type="caution">
    <text evidence="2">The sequence shown here is derived from an EMBL/GenBank/DDBJ whole genome shotgun (WGS) entry which is preliminary data.</text>
</comment>
<dbReference type="Gene3D" id="3.40.50.300">
    <property type="entry name" value="P-loop containing nucleotide triphosphate hydrolases"/>
    <property type="match status" value="1"/>
</dbReference>
<dbReference type="InterPro" id="IPR036179">
    <property type="entry name" value="Ig-like_dom_sf"/>
</dbReference>
<keyword evidence="3" id="KW-1185">Reference proteome</keyword>
<evidence type="ECO:0008006" key="4">
    <source>
        <dbReference type="Google" id="ProtNLM"/>
    </source>
</evidence>
<evidence type="ECO:0000256" key="1">
    <source>
        <dbReference type="SAM" id="Phobius"/>
    </source>
</evidence>
<keyword evidence="1" id="KW-1133">Transmembrane helix</keyword>
<feature type="transmembrane region" description="Helical" evidence="1">
    <location>
        <begin position="251"/>
        <end position="277"/>
    </location>
</feature>
<proteinExistence type="predicted"/>
<sequence>MYPSCYIRRIGFALFVLLDIIRNNSICGSLDNTTDTAVFRWTSVPMPISACTGQDVAFNWRYQTGKYEVGARTWFRDSGRNAERIAYWNQAQGFVREAKFKDRVERIGEDGLLLKSITPKDNNVYTLIVRFPLSADASPEQSVTLTVYEPPLDGCCRPTLHQLENGTGLRAQLHVQVCGTPPIDFKWDTVPGVMANGSIAKFESTEVSGTVQVCVTGFAVQNCYKGDPKSLCQEQYIEKRSKTSTPEEQNVIMVAVVSIASTLLVLLASGLLIWLLCRQKLKKCVRKEHGNNEDYETLQLIELAMEKVARILYVTYKTSMELALNEISKLQLENIELNFHGEIQLNPTYQMCLYHKENQRKLLIIEGNSGSGKTTWCRKFLKTWCTSLEHRNIPRNDTDQGKKEKEIEDINTLGSFPLLFFVSLRDVGTGESPIDIIQRQCLKNGQLSSDLELLIQHRHEKIIILIHGADEAKGDINILKKFLAINCLKIVTCQDWKSIQAFNIQSEQHDTMATICFNKTDSEVKKYAKNIFSDLDYPQNAYENFTERVQSKNLQSLMGEVFFVQPLIHIWCQYDTLPSDFAGVCLYFIQDNLKKLRKKLKSYTNLKLDLQEVAKFIPRARGMIFIINYGTALKGLGRTAYHCLNNEESEDIFSEEELMANTDIKDNGLAEILIAAKLVSTAPVANSGGKKRLRFCHPKIRKFMVAFYLACKQEHEEDDTKCNDSEIINILNDLTRD</sequence>
<dbReference type="InterPro" id="IPR027417">
    <property type="entry name" value="P-loop_NTPase"/>
</dbReference>
<dbReference type="SUPFAM" id="SSF48726">
    <property type="entry name" value="Immunoglobulin"/>
    <property type="match status" value="1"/>
</dbReference>
<dbReference type="PANTHER" id="PTHR46312">
    <property type="entry name" value="NACHT DOMAIN-CONTAINING PROTEIN"/>
    <property type="match status" value="1"/>
</dbReference>
<name>A0ABD3UHM1_SINWO</name>
<dbReference type="EMBL" id="JBJQND010000016">
    <property type="protein sequence ID" value="KAL3848456.1"/>
    <property type="molecule type" value="Genomic_DNA"/>
</dbReference>
<keyword evidence="1" id="KW-0472">Membrane</keyword>
<reference evidence="2 3" key="1">
    <citation type="submission" date="2024-11" db="EMBL/GenBank/DDBJ databases">
        <title>Chromosome-level genome assembly of the freshwater bivalve Anodonta woodiana.</title>
        <authorList>
            <person name="Chen X."/>
        </authorList>
    </citation>
    <scope>NUCLEOTIDE SEQUENCE [LARGE SCALE GENOMIC DNA]</scope>
    <source>
        <strain evidence="2">MN2024</strain>
        <tissue evidence="2">Gills</tissue>
    </source>
</reference>
<keyword evidence="1" id="KW-0812">Transmembrane</keyword>
<gene>
    <name evidence="2" type="ORF">ACJMK2_019312</name>
</gene>
<organism evidence="2 3">
    <name type="scientific">Sinanodonta woodiana</name>
    <name type="common">Chinese pond mussel</name>
    <name type="synonym">Anodonta woodiana</name>
    <dbReference type="NCBI Taxonomy" id="1069815"/>
    <lineage>
        <taxon>Eukaryota</taxon>
        <taxon>Metazoa</taxon>
        <taxon>Spiralia</taxon>
        <taxon>Lophotrochozoa</taxon>
        <taxon>Mollusca</taxon>
        <taxon>Bivalvia</taxon>
        <taxon>Autobranchia</taxon>
        <taxon>Heteroconchia</taxon>
        <taxon>Palaeoheterodonta</taxon>
        <taxon>Unionida</taxon>
        <taxon>Unionoidea</taxon>
        <taxon>Unionidae</taxon>
        <taxon>Unioninae</taxon>
        <taxon>Sinanodonta</taxon>
    </lineage>
</organism>
<dbReference type="InterPro" id="IPR013783">
    <property type="entry name" value="Ig-like_fold"/>
</dbReference>